<dbReference type="AlphaFoldDB" id="A0A543PXJ5"/>
<feature type="domain" description="Glycosyl transferase family 1" evidence="2">
    <location>
        <begin position="169"/>
        <end position="294"/>
    </location>
</feature>
<dbReference type="SUPFAM" id="SSF53756">
    <property type="entry name" value="UDP-Glycosyltransferase/glycogen phosphorylase"/>
    <property type="match status" value="1"/>
</dbReference>
<evidence type="ECO:0000313" key="4">
    <source>
        <dbReference type="Proteomes" id="UP000320085"/>
    </source>
</evidence>
<dbReference type="PANTHER" id="PTHR46401:SF2">
    <property type="entry name" value="GLYCOSYLTRANSFERASE WBBK-RELATED"/>
    <property type="match status" value="1"/>
</dbReference>
<sequence length="321" mass="34728">MRTWCELYPADELVVLGPSWVRDSFAGPDVDFVTWPNERVVARSTGQMLLQPLLAAVKKVDAVVSLSPIVSPLVFARPTFCFEHDWRHLKNKDEFGVAQRAYRKLWELSAARATGCLCISDKAENETLELVRTASTEIVPNGGDHPRRWEVGDLPVHPRPMVVTFGHHNNKRPDLVIRGMAKLPDNAALTVLGARGELAAQLKSLAASLGKEEDVLFPGFVEEPEYQRIIAGADCVVVASSDEGFGLPIAEALYFGIPVVVAEDSGVSDMHGPDVIAAQPTPAGMAQAMAEALARGRTASGGVSSWADTVQLLRKKVANSL</sequence>
<dbReference type="CDD" id="cd03801">
    <property type="entry name" value="GT4_PimA-like"/>
    <property type="match status" value="1"/>
</dbReference>
<evidence type="ECO:0000256" key="1">
    <source>
        <dbReference type="ARBA" id="ARBA00022679"/>
    </source>
</evidence>
<protein>
    <submittedName>
        <fullName evidence="3">Glycosyl transferase family 1</fullName>
    </submittedName>
</protein>
<dbReference type="Gene3D" id="3.40.50.2000">
    <property type="entry name" value="Glycogen Phosphorylase B"/>
    <property type="match status" value="2"/>
</dbReference>
<dbReference type="Proteomes" id="UP000320085">
    <property type="component" value="Unassembled WGS sequence"/>
</dbReference>
<name>A0A543PXJ5_9MICO</name>
<proteinExistence type="predicted"/>
<gene>
    <name evidence="3" type="ORF">FHX52_1942</name>
</gene>
<comment type="caution">
    <text evidence="3">The sequence shown here is derived from an EMBL/GenBank/DDBJ whole genome shotgun (WGS) entry which is preliminary data.</text>
</comment>
<dbReference type="PANTHER" id="PTHR46401">
    <property type="entry name" value="GLYCOSYLTRANSFERASE WBBK-RELATED"/>
    <property type="match status" value="1"/>
</dbReference>
<dbReference type="Pfam" id="PF00534">
    <property type="entry name" value="Glycos_transf_1"/>
    <property type="match status" value="1"/>
</dbReference>
<dbReference type="GO" id="GO:0009103">
    <property type="term" value="P:lipopolysaccharide biosynthetic process"/>
    <property type="evidence" value="ECO:0007669"/>
    <property type="project" value="TreeGrafter"/>
</dbReference>
<keyword evidence="1 3" id="KW-0808">Transferase</keyword>
<accession>A0A543PXJ5</accession>
<reference evidence="3 4" key="1">
    <citation type="submission" date="2019-06" db="EMBL/GenBank/DDBJ databases">
        <title>Sequencing the genomes of 1000 actinobacteria strains.</title>
        <authorList>
            <person name="Klenk H.-P."/>
        </authorList>
    </citation>
    <scope>NUCLEOTIDE SEQUENCE [LARGE SCALE GENOMIC DNA]</scope>
    <source>
        <strain evidence="3 4">DSM 21776</strain>
    </source>
</reference>
<dbReference type="GO" id="GO:0016757">
    <property type="term" value="F:glycosyltransferase activity"/>
    <property type="evidence" value="ECO:0007669"/>
    <property type="project" value="InterPro"/>
</dbReference>
<dbReference type="InterPro" id="IPR001296">
    <property type="entry name" value="Glyco_trans_1"/>
</dbReference>
<evidence type="ECO:0000259" key="2">
    <source>
        <dbReference type="Pfam" id="PF00534"/>
    </source>
</evidence>
<dbReference type="EMBL" id="VFQF01000001">
    <property type="protein sequence ID" value="TQN48795.1"/>
    <property type="molecule type" value="Genomic_DNA"/>
</dbReference>
<organism evidence="3 4">
    <name type="scientific">Humibacillus xanthopallidus</name>
    <dbReference type="NCBI Taxonomy" id="412689"/>
    <lineage>
        <taxon>Bacteria</taxon>
        <taxon>Bacillati</taxon>
        <taxon>Actinomycetota</taxon>
        <taxon>Actinomycetes</taxon>
        <taxon>Micrococcales</taxon>
        <taxon>Intrasporangiaceae</taxon>
        <taxon>Humibacillus</taxon>
    </lineage>
</organism>
<evidence type="ECO:0000313" key="3">
    <source>
        <dbReference type="EMBL" id="TQN48795.1"/>
    </source>
</evidence>